<protein>
    <submittedName>
        <fullName evidence="3">Uncharacterized protein</fullName>
    </submittedName>
</protein>
<dbReference type="GO" id="GO:0008356">
    <property type="term" value="P:asymmetric cell division"/>
    <property type="evidence" value="ECO:0007669"/>
    <property type="project" value="InterPro"/>
</dbReference>
<dbReference type="AlphaFoldDB" id="A0AAD8HGM7"/>
<reference evidence="3" key="1">
    <citation type="submission" date="2023-02" db="EMBL/GenBank/DDBJ databases">
        <title>Genome of toxic invasive species Heracleum sosnowskyi carries increased number of genes despite the absence of recent whole-genome duplications.</title>
        <authorList>
            <person name="Schelkunov M."/>
            <person name="Shtratnikova V."/>
            <person name="Makarenko M."/>
            <person name="Klepikova A."/>
            <person name="Omelchenko D."/>
            <person name="Novikova G."/>
            <person name="Obukhova E."/>
            <person name="Bogdanov V."/>
            <person name="Penin A."/>
            <person name="Logacheva M."/>
        </authorList>
    </citation>
    <scope>NUCLEOTIDE SEQUENCE</scope>
    <source>
        <strain evidence="3">Hsosn_3</strain>
        <tissue evidence="3">Leaf</tissue>
    </source>
</reference>
<proteinExistence type="predicted"/>
<dbReference type="PANTHER" id="PTHR33476">
    <property type="entry name" value="EMB|CAB62613.1"/>
    <property type="match status" value="1"/>
</dbReference>
<evidence type="ECO:0000313" key="4">
    <source>
        <dbReference type="Proteomes" id="UP001237642"/>
    </source>
</evidence>
<keyword evidence="2" id="KW-0812">Transmembrane</keyword>
<keyword evidence="2" id="KW-0472">Membrane</keyword>
<dbReference type="InterPro" id="IPR040348">
    <property type="entry name" value="POLAR-like"/>
</dbReference>
<feature type="coiled-coil region" evidence="1">
    <location>
        <begin position="35"/>
        <end position="69"/>
    </location>
</feature>
<keyword evidence="2" id="KW-1133">Transmembrane helix</keyword>
<comment type="caution">
    <text evidence="3">The sequence shown here is derived from an EMBL/GenBank/DDBJ whole genome shotgun (WGS) entry which is preliminary data.</text>
</comment>
<accession>A0AAD8HGM7</accession>
<dbReference type="Proteomes" id="UP001237642">
    <property type="component" value="Unassembled WGS sequence"/>
</dbReference>
<evidence type="ECO:0000256" key="1">
    <source>
        <dbReference type="SAM" id="Coils"/>
    </source>
</evidence>
<feature type="transmembrane region" description="Helical" evidence="2">
    <location>
        <begin position="20"/>
        <end position="38"/>
    </location>
</feature>
<evidence type="ECO:0000313" key="3">
    <source>
        <dbReference type="EMBL" id="KAK1365802.1"/>
    </source>
</evidence>
<organism evidence="3 4">
    <name type="scientific">Heracleum sosnowskyi</name>
    <dbReference type="NCBI Taxonomy" id="360622"/>
    <lineage>
        <taxon>Eukaryota</taxon>
        <taxon>Viridiplantae</taxon>
        <taxon>Streptophyta</taxon>
        <taxon>Embryophyta</taxon>
        <taxon>Tracheophyta</taxon>
        <taxon>Spermatophyta</taxon>
        <taxon>Magnoliopsida</taxon>
        <taxon>eudicotyledons</taxon>
        <taxon>Gunneridae</taxon>
        <taxon>Pentapetalae</taxon>
        <taxon>asterids</taxon>
        <taxon>campanulids</taxon>
        <taxon>Apiales</taxon>
        <taxon>Apiaceae</taxon>
        <taxon>Apioideae</taxon>
        <taxon>apioid superclade</taxon>
        <taxon>Tordylieae</taxon>
        <taxon>Tordyliinae</taxon>
        <taxon>Heracleum</taxon>
    </lineage>
</organism>
<reference evidence="3" key="2">
    <citation type="submission" date="2023-05" db="EMBL/GenBank/DDBJ databases">
        <authorList>
            <person name="Schelkunov M.I."/>
        </authorList>
    </citation>
    <scope>NUCLEOTIDE SEQUENCE</scope>
    <source>
        <strain evidence="3">Hsosn_3</strain>
        <tissue evidence="3">Leaf</tissue>
    </source>
</reference>
<keyword evidence="4" id="KW-1185">Reference proteome</keyword>
<dbReference type="EMBL" id="JAUIZM010000009">
    <property type="protein sequence ID" value="KAK1365802.1"/>
    <property type="molecule type" value="Genomic_DNA"/>
</dbReference>
<name>A0AAD8HGM7_9APIA</name>
<feature type="coiled-coil region" evidence="1">
    <location>
        <begin position="121"/>
        <end position="148"/>
    </location>
</feature>
<gene>
    <name evidence="3" type="ORF">POM88_041363</name>
</gene>
<sequence length="302" mass="33462">MFPCSNTVKVSLGAGSSHGAILFCFGISISIMSSLMSYRREVDKLSGLLKQTEDLVQDLQEELDMKDSLTVKEILANAHKSQDTHEDTIGKEEEVDAFSSEQKFGQLAEGQQEDCDERAQEESMRKIEAELEAELATLELNMTSSLEKPDVTMLPKVVLSKDLREIDSICYLNAGNSKWVHAMEWSGQKDFVAASTTPFLVDCAEAGQMKNHGPLTFIKNAAQLCGIPIKAVQNPKSSLNAKILLKASRDKAYLAVKRFNDNAVTSINYDLKELETFADERFQSTACCVFRVGVRSTRVVES</sequence>
<keyword evidence="1" id="KW-0175">Coiled coil</keyword>
<evidence type="ECO:0000256" key="2">
    <source>
        <dbReference type="SAM" id="Phobius"/>
    </source>
</evidence>
<dbReference type="PANTHER" id="PTHR33476:SF7">
    <property type="entry name" value="EMB|CAB62613.1"/>
    <property type="match status" value="1"/>
</dbReference>